<dbReference type="RefSeq" id="WP_130306624.1">
    <property type="nucleotide sequence ID" value="NZ_SHKN01000001.1"/>
</dbReference>
<reference evidence="1 2" key="1">
    <citation type="submission" date="2019-02" db="EMBL/GenBank/DDBJ databases">
        <title>Genomic Encyclopedia of Type Strains, Phase IV (KMG-IV): sequencing the most valuable type-strain genomes for metagenomic binning, comparative biology and taxonomic classification.</title>
        <authorList>
            <person name="Goeker M."/>
        </authorList>
    </citation>
    <scope>NUCLEOTIDE SEQUENCE [LARGE SCALE GENOMIC DNA]</scope>
    <source>
        <strain evidence="1 2">DSM 28825</strain>
    </source>
</reference>
<name>A0A4Q7VKL8_9BACT</name>
<proteinExistence type="predicted"/>
<dbReference type="Proteomes" id="UP000293562">
    <property type="component" value="Unassembled WGS sequence"/>
</dbReference>
<evidence type="ECO:0000313" key="2">
    <source>
        <dbReference type="Proteomes" id="UP000293562"/>
    </source>
</evidence>
<keyword evidence="2" id="KW-1185">Reference proteome</keyword>
<accession>A0A4Q7VKL8</accession>
<comment type="caution">
    <text evidence="1">The sequence shown here is derived from an EMBL/GenBank/DDBJ whole genome shotgun (WGS) entry which is preliminary data.</text>
</comment>
<gene>
    <name evidence="1" type="ORF">EV201_1278</name>
</gene>
<protein>
    <submittedName>
        <fullName evidence="1">Uncharacterized protein</fullName>
    </submittedName>
</protein>
<dbReference type="EMBL" id="SHKN01000001">
    <property type="protein sequence ID" value="RZT96637.1"/>
    <property type="molecule type" value="Genomic_DNA"/>
</dbReference>
<dbReference type="AlphaFoldDB" id="A0A4Q7VKL8"/>
<evidence type="ECO:0000313" key="1">
    <source>
        <dbReference type="EMBL" id="RZT96637.1"/>
    </source>
</evidence>
<sequence length="525" mass="62667">MTLIKKFNKETNQKELFDDVLKKWYNPITENWVQRLRKPRNTKGEAKGKALTKIEQDNYTIYKFANIIFSTDKIEDERISIFITKLIRKYYSKVRMDENEFIDFDIQENEIEEQKKLIKKQSFVHIKSEELKALLGSNYNTTLDLLTQKGYVERKKTSFIIKNGFKVSTMIYKPSKALLSNRYTMKPVIYSKVYKTVKTSFENKCKEFEGTYLENFKSSISFKFNIDLKSYNEIIEQNYNRYFKEKLEEIEQKQAENLAKFEKTYKNNLKYKKSGKETKSFAKYQKFSDRYFALLEAKPLTIEELKEEYLQYYFAMKSWDMSNYYDKIDFFKVDEFSGRLHSIFTNIPSIFIDYKWSNQTDITSCQMSYLAQLCYNEIGTNDYTTKFNELDDIYNHYKGDKSRTLFKTNMLASVFGQTNGKNHQLFCTTFPQAGEFITEYKQNYSYTNRKGKKLDKVFSSLCCELQQNELETFQKLWSFLYSQNIPFVSKHDSVVLKSQKHLNIAVEKLNELLSEDLKNVNYKLH</sequence>
<organism evidence="1 2">
    <name type="scientific">Ancylomarina subtilis</name>
    <dbReference type="NCBI Taxonomy" id="1639035"/>
    <lineage>
        <taxon>Bacteria</taxon>
        <taxon>Pseudomonadati</taxon>
        <taxon>Bacteroidota</taxon>
        <taxon>Bacteroidia</taxon>
        <taxon>Marinilabiliales</taxon>
        <taxon>Marinifilaceae</taxon>
        <taxon>Ancylomarina</taxon>
    </lineage>
</organism>